<comment type="caution">
    <text evidence="1">The sequence shown here is derived from an EMBL/GenBank/DDBJ whole genome shotgun (WGS) entry which is preliminary data.</text>
</comment>
<sequence>MTIFLFTFLFLSGLFIKNIYAFSVKANTFVVVPKKNYQLIQTIGIKKDLTVALKKTVALLIGKNTSDNKKNKIILDKAIYSRSNKFIYSFKIVKSKIYLNLFYINLICNINIGYLKKELAKLGFKLQKINNKNKIIYNIYRLRFTGHFKYAYADKFMQMMIKSSPDLKNIYISSFSNDYVGVKIKYAGGILNLLKNIKLKLSTFLKYKEYINKNNIIYINIKKAKRQIK</sequence>
<proteinExistence type="predicted"/>
<gene>
    <name evidence="1" type="ORF">EVJ46_06955</name>
</gene>
<evidence type="ECO:0000313" key="1">
    <source>
        <dbReference type="EMBL" id="RZD15931.1"/>
    </source>
</evidence>
<protein>
    <submittedName>
        <fullName evidence="1">Uncharacterized protein</fullName>
    </submittedName>
</protein>
<evidence type="ECO:0000313" key="2">
    <source>
        <dbReference type="Proteomes" id="UP000316562"/>
    </source>
</evidence>
<reference evidence="1 2" key="1">
    <citation type="journal article" date="2019" name="ISME J.">
        <title>Insights into ecological role of a new deltaproteobacterial order Candidatus Acidulodesulfobacterales by metagenomics and metatranscriptomics.</title>
        <authorList>
            <person name="Tan S."/>
            <person name="Liu J."/>
            <person name="Fang Y."/>
            <person name="Hedlund B.P."/>
            <person name="Lian Z.H."/>
            <person name="Huang L.Y."/>
            <person name="Li J.T."/>
            <person name="Huang L.N."/>
            <person name="Li W.J."/>
            <person name="Jiang H.C."/>
            <person name="Dong H.L."/>
            <person name="Shu W.S."/>
        </authorList>
    </citation>
    <scope>NUCLEOTIDE SEQUENCE [LARGE SCALE GENOMIC DNA]</scope>
    <source>
        <strain evidence="1">AP2</strain>
    </source>
</reference>
<dbReference type="EMBL" id="SGBC01000003">
    <property type="protein sequence ID" value="RZD15931.1"/>
    <property type="molecule type" value="Genomic_DNA"/>
</dbReference>
<organism evidence="1 2">
    <name type="scientific">Acididesulfobacter guangdongensis</name>
    <dbReference type="NCBI Taxonomy" id="2597225"/>
    <lineage>
        <taxon>Bacteria</taxon>
        <taxon>Deltaproteobacteria</taxon>
        <taxon>Candidatus Acidulodesulfobacterales</taxon>
        <taxon>Candidatus Acididesulfobacter</taxon>
    </lineage>
</organism>
<dbReference type="AlphaFoldDB" id="A0A519BF86"/>
<accession>A0A519BF86</accession>
<name>A0A519BF86_ACIG2</name>
<dbReference type="Proteomes" id="UP000316562">
    <property type="component" value="Unassembled WGS sequence"/>
</dbReference>